<keyword evidence="1" id="KW-0175">Coiled coil</keyword>
<dbReference type="STRING" id="1618443.UV73_C0004G0045"/>
<accession>A0A0G1GGG8</accession>
<feature type="coiled-coil region" evidence="1">
    <location>
        <begin position="727"/>
        <end position="863"/>
    </location>
</feature>
<feature type="compositionally biased region" description="Polar residues" evidence="2">
    <location>
        <begin position="579"/>
        <end position="598"/>
    </location>
</feature>
<feature type="region of interest" description="Disordered" evidence="2">
    <location>
        <begin position="1"/>
        <end position="26"/>
    </location>
</feature>
<feature type="compositionally biased region" description="Basic and acidic residues" evidence="2">
    <location>
        <begin position="560"/>
        <end position="578"/>
    </location>
</feature>
<evidence type="ECO:0000256" key="1">
    <source>
        <dbReference type="SAM" id="Coils"/>
    </source>
</evidence>
<sequence>MSDTAPDITPTGPAQRVNNSGSQDKQLRSSVYGKWEIGGVNPLANKPELGITGHTKARLNLSQEYNAYNVLETLYGVLENPHTGKDLSQMAEVIKERFPYWDKRAQDLILLKMDQDDLKLLEELKGDWAGAWEALVDQKKRQFIRYKRTGSPGLEKDIKKRKERISSVLSLPEADNNKKLALIQEIRQQYKWYGVSNEDIEKRLQAYVNKEDQHIFETVDELMYVYQFAEQAEKSISYQLGYDLTTGGTRDITIDMSDQQISKLVEKETDPRKIAAYKDIGRRVALNNWDDFWDWAGIAIMTGGGAYVGAFNDIYSNSILGSMVDPSIAGRLDTLIGAGGGLLATFVYRATTRRIRSWWFKIPEGGQPERATRFTLSFNPGNLHDPALRDIGDTENPIRQLFQGKGDEAGLFLQKCEDFRSDLANGFYFHSPETLAGWMDLSDRVLGEAAQGTEMRHRIRLAKKIQQILEQEYKREAGGHKELGELELEDRVKVVTKAFDTISQVEGGETLAPIIKKVMIARARGEPLEEGITSQLEKLAKDILSGARVLHPKESPITLENKEHELSTETARRERQTTSKESYTQLLTDITTQESTATSKKDAWDSAKTTKGKQSAGAKKATGEIGTIEAKIKTAEDRITFLKSHLGEKQATGLYTGIIGDQKQIGGELKAAKKIEAGTEKILAERSEELQRLKLIPLDLIPDTDSRKQEIIDKIAILDSDVDPRGAKAAENALTPLTERRESLEESYNSLGNEINNVKQEIAIFEKSGGTLDNLRDQIETKKNEIETARLEYKSEKDKLDALIRKRNQLLQEVFGFDVTIPGFTAPSTEKIGDIAKETADKVTKLEAELKKLRERKEAGEALVVSDEDKETERGLQKLVESEIFNSDKFNELINDIISGNIKIEDLAKTLSDEGYSLLLKRIFGIDALSQGVNGNYNLTSRILSKGRLAEAIMSVWNLENRATPNAFFAGDSAGLQAYQDSQSIKQEIAGLTEQVSNIEKGKADGWEDQVRDLRRQLNNIQIELNDSLSILYDTRLASLLAQDRVSTAQVISKTLIEISKDAIKGNPFNELLTVSTAGPKTETFTTDHGPISITEMNKNERTGALIERGPIIEENIGNSGISVNLGIDNTEPIGGLNLTLNLRKEQSTINLLPSDLQPNIPDELVYLAYGNEFRRKAATNPADFDQAVLDSITYTNRESAENAGLPPELINIIYGPNTADGKKDLADIITGLGAFNPAVLPYERESFIGASPELQALFYELTADKRRTVVEINNFISSLAVDRAAATAAGGYPPGVLELIYKADGTRKDPSEIQNIIFKRDPTQIADLNQLVNLFNHVDSTRNLTRNFLFEVAQGISMMNVSDRIRHLQNKFTDFNQDGFEVKFDNGELNVYFVDPVRGRLSSGFADILKISPTQHYGHIITGIVKSSQFSGRANQTAHGKY</sequence>
<evidence type="ECO:0000256" key="2">
    <source>
        <dbReference type="SAM" id="MobiDB-lite"/>
    </source>
</evidence>
<feature type="region of interest" description="Disordered" evidence="2">
    <location>
        <begin position="554"/>
        <end position="621"/>
    </location>
</feature>
<gene>
    <name evidence="3" type="ORF">UV73_C0004G0045</name>
</gene>
<reference evidence="3 4" key="1">
    <citation type="journal article" date="2015" name="Nature">
        <title>rRNA introns, odd ribosomes, and small enigmatic genomes across a large radiation of phyla.</title>
        <authorList>
            <person name="Brown C.T."/>
            <person name="Hug L.A."/>
            <person name="Thomas B.C."/>
            <person name="Sharon I."/>
            <person name="Castelle C.J."/>
            <person name="Singh A."/>
            <person name="Wilkins M.J."/>
            <person name="Williams K.H."/>
            <person name="Banfield J.F."/>
        </authorList>
    </citation>
    <scope>NUCLEOTIDE SEQUENCE [LARGE SCALE GENOMIC DNA]</scope>
</reference>
<name>A0A0G1GGG8_9BACT</name>
<organism evidence="3 4">
    <name type="scientific">Candidatus Gottesmanbacteria bacterium GW2011_GWA2_43_14</name>
    <dbReference type="NCBI Taxonomy" id="1618443"/>
    <lineage>
        <taxon>Bacteria</taxon>
        <taxon>Candidatus Gottesmaniibacteriota</taxon>
    </lineage>
</organism>
<proteinExistence type="predicted"/>
<dbReference type="EMBL" id="LCFP01000004">
    <property type="protein sequence ID" value="KKS97903.1"/>
    <property type="molecule type" value="Genomic_DNA"/>
</dbReference>
<comment type="caution">
    <text evidence="3">The sequence shown here is derived from an EMBL/GenBank/DDBJ whole genome shotgun (WGS) entry which is preliminary data.</text>
</comment>
<dbReference type="Proteomes" id="UP000034894">
    <property type="component" value="Unassembled WGS sequence"/>
</dbReference>
<evidence type="ECO:0000313" key="4">
    <source>
        <dbReference type="Proteomes" id="UP000034894"/>
    </source>
</evidence>
<protein>
    <submittedName>
        <fullName evidence="3">Uncharacterized protein</fullName>
    </submittedName>
</protein>
<evidence type="ECO:0000313" key="3">
    <source>
        <dbReference type="EMBL" id="KKS97903.1"/>
    </source>
</evidence>